<protein>
    <submittedName>
        <fullName evidence="3">PyrC2</fullName>
    </submittedName>
</protein>
<accession>K7QSI8</accession>
<feature type="domain" description="C-methyltransferase" evidence="2">
    <location>
        <begin position="247"/>
        <end position="404"/>
    </location>
</feature>
<dbReference type="InterPro" id="IPR013630">
    <property type="entry name" value="Methyltransf_Zn-bd_dom_put"/>
</dbReference>
<dbReference type="AlphaFoldDB" id="K7QSI8"/>
<dbReference type="Pfam" id="PF08421">
    <property type="entry name" value="Methyltransf_13"/>
    <property type="match status" value="1"/>
</dbReference>
<dbReference type="GO" id="GO:0008168">
    <property type="term" value="F:methyltransferase activity"/>
    <property type="evidence" value="ECO:0007669"/>
    <property type="project" value="UniProtKB-ARBA"/>
</dbReference>
<proteinExistence type="predicted"/>
<evidence type="ECO:0000313" key="3">
    <source>
        <dbReference type="EMBL" id="AFV71299.1"/>
    </source>
</evidence>
<dbReference type="InterPro" id="IPR013691">
    <property type="entry name" value="MeTrfase_14"/>
</dbReference>
<reference evidence="3" key="2">
    <citation type="journal article" date="2012" name="J. Am. Chem. Soc.">
        <title>Insights into pyrroindomycin biosynthesis reveal a uniform paradigm for tetramate/tetronate formation.</title>
        <authorList>
            <person name="Wu Q."/>
            <person name="Wu Z."/>
            <person name="Qu X."/>
            <person name="Liu W."/>
        </authorList>
    </citation>
    <scope>NUCLEOTIDE SEQUENCE</scope>
    <source>
        <strain evidence="3">NRRL 21084</strain>
    </source>
</reference>
<dbReference type="Gene3D" id="6.10.250.3100">
    <property type="match status" value="1"/>
</dbReference>
<dbReference type="GO" id="GO:0017000">
    <property type="term" value="P:antibiotic biosynthetic process"/>
    <property type="evidence" value="ECO:0007669"/>
    <property type="project" value="UniProtKB-ARBA"/>
</dbReference>
<dbReference type="PANTHER" id="PTHR43861">
    <property type="entry name" value="TRANS-ACONITATE 2-METHYLTRANSFERASE-RELATED"/>
    <property type="match status" value="1"/>
</dbReference>
<dbReference type="Gene3D" id="3.40.50.720">
    <property type="entry name" value="NAD(P)-binding Rossmann-like Domain"/>
    <property type="match status" value="1"/>
</dbReference>
<dbReference type="Gene3D" id="6.20.50.110">
    <property type="entry name" value="Methyltransferase, zinc-binding domain"/>
    <property type="match status" value="1"/>
</dbReference>
<dbReference type="EMBL" id="JX042309">
    <property type="protein sequence ID" value="AFV71299.1"/>
    <property type="molecule type" value="Genomic_DNA"/>
</dbReference>
<gene>
    <name evidence="3" type="primary">pyrC2</name>
</gene>
<name>K7QSI8_STRRG</name>
<evidence type="ECO:0000259" key="1">
    <source>
        <dbReference type="Pfam" id="PF08421"/>
    </source>
</evidence>
<dbReference type="InterPro" id="IPR029063">
    <property type="entry name" value="SAM-dependent_MTases_sf"/>
</dbReference>
<dbReference type="SUPFAM" id="SSF53335">
    <property type="entry name" value="S-adenosyl-L-methionine-dependent methyltransferases"/>
    <property type="match status" value="1"/>
</dbReference>
<sequence length="409" mass="45518">MLRSMSTCRICDNPVREFLDFGRQPVSDVFPEPADIGTEHFFRLAVAFCGNCTTVQQVEEVSRDRMFPADYPYRSSGSAFIKQHFQRVAAHYLRTELSGQDAFYVEIGCNDGVMLGAIRDAGVRHLGVDPAEQAAKVASAAGCRVHVGFFEEATAREIRETDGPARLIFSANTISHIAYIDSIFAGAGALLDQGGVFVFEDRYLGDIITHTYFDQIYDEHFYLLSVSSVQAMARRFGFELVDVEPVPTHGGTMRYTTARAGERTPTEAVARWLELEQAQGLWDLSTYEAFAERVRGNCAELKETLARLRADGKSIAGYGATCKSATVLNYCGIGVESIDYITDSTAEKQGRVTPGSHIPIRSPEVFRANYPDYAVLFAWNHAEEVMEKEREFKLSGGRWILYAPDVRTV</sequence>
<reference evidence="3" key="1">
    <citation type="journal article" date="2012" name="Chem. Biol.">
        <title>Quartromicin biosynthesis: two alternative polyketide chains produced by one polyketide synthase assembly line.</title>
        <authorList>
            <person name="He H.Y."/>
            <person name="Pan H.X."/>
            <person name="Wu L.F."/>
            <person name="Zhang B.B."/>
            <person name="Chai H.B."/>
            <person name="Liu W."/>
            <person name="Tang G.L."/>
        </authorList>
    </citation>
    <scope>NUCLEOTIDE SEQUENCE</scope>
    <source>
        <strain evidence="3">NRRL 21084</strain>
    </source>
</reference>
<dbReference type="Pfam" id="PF13489">
    <property type="entry name" value="Methyltransf_23"/>
    <property type="match status" value="1"/>
</dbReference>
<dbReference type="InterPro" id="IPR038576">
    <property type="entry name" value="Methyltransf_Zn-bd_dom_put_sf"/>
</dbReference>
<feature type="domain" description="Methyltransferase putative zinc binding" evidence="1">
    <location>
        <begin position="8"/>
        <end position="67"/>
    </location>
</feature>
<dbReference type="Gene3D" id="3.40.50.150">
    <property type="entry name" value="Vaccinia Virus protein VP39"/>
    <property type="match status" value="1"/>
</dbReference>
<evidence type="ECO:0000259" key="2">
    <source>
        <dbReference type="Pfam" id="PF08484"/>
    </source>
</evidence>
<dbReference type="Pfam" id="PF08484">
    <property type="entry name" value="Methyltransf_14"/>
    <property type="match status" value="1"/>
</dbReference>
<organism evidence="3">
    <name type="scientific">Streptomyces rugosporus</name>
    <dbReference type="NCBI Taxonomy" id="295838"/>
    <lineage>
        <taxon>Bacteria</taxon>
        <taxon>Bacillati</taxon>
        <taxon>Actinomycetota</taxon>
        <taxon>Actinomycetes</taxon>
        <taxon>Kitasatosporales</taxon>
        <taxon>Streptomycetaceae</taxon>
        <taxon>Streptomyces</taxon>
    </lineage>
</organism>
<dbReference type="PANTHER" id="PTHR43861:SF5">
    <property type="entry name" value="BLL5978 PROTEIN"/>
    <property type="match status" value="1"/>
</dbReference>